<dbReference type="Proteomes" id="UP001151760">
    <property type="component" value="Unassembled WGS sequence"/>
</dbReference>
<dbReference type="EMBL" id="BQNB010013504">
    <property type="protein sequence ID" value="GJT16784.1"/>
    <property type="molecule type" value="Genomic_DNA"/>
</dbReference>
<gene>
    <name evidence="1" type="ORF">Tco_0875490</name>
</gene>
<accession>A0ABQ5BUJ1</accession>
<reference evidence="1" key="2">
    <citation type="submission" date="2022-01" db="EMBL/GenBank/DDBJ databases">
        <authorList>
            <person name="Yamashiro T."/>
            <person name="Shiraishi A."/>
            <person name="Satake H."/>
            <person name="Nakayama K."/>
        </authorList>
    </citation>
    <scope>NUCLEOTIDE SEQUENCE</scope>
</reference>
<name>A0ABQ5BUJ1_9ASTR</name>
<comment type="caution">
    <text evidence="1">The sequence shown here is derived from an EMBL/GenBank/DDBJ whole genome shotgun (WGS) entry which is preliminary data.</text>
</comment>
<reference evidence="1" key="1">
    <citation type="journal article" date="2022" name="Int. J. Mol. Sci.">
        <title>Draft Genome of Tanacetum Coccineum: Genomic Comparison of Closely Related Tanacetum-Family Plants.</title>
        <authorList>
            <person name="Yamashiro T."/>
            <person name="Shiraishi A."/>
            <person name="Nakayama K."/>
            <person name="Satake H."/>
        </authorList>
    </citation>
    <scope>NUCLEOTIDE SEQUENCE</scope>
</reference>
<evidence type="ECO:0000313" key="2">
    <source>
        <dbReference type="Proteomes" id="UP001151760"/>
    </source>
</evidence>
<keyword evidence="2" id="KW-1185">Reference proteome</keyword>
<evidence type="ECO:0000313" key="1">
    <source>
        <dbReference type="EMBL" id="GJT16784.1"/>
    </source>
</evidence>
<proteinExistence type="predicted"/>
<sequence length="72" mass="8244">MVDQRVTELDTTIRQRTEEFQFKGEECTIEAHVMETMEAQVATFIAQTTSLQTQLTTALGRIEILEARDLEP</sequence>
<organism evidence="1 2">
    <name type="scientific">Tanacetum coccineum</name>
    <dbReference type="NCBI Taxonomy" id="301880"/>
    <lineage>
        <taxon>Eukaryota</taxon>
        <taxon>Viridiplantae</taxon>
        <taxon>Streptophyta</taxon>
        <taxon>Embryophyta</taxon>
        <taxon>Tracheophyta</taxon>
        <taxon>Spermatophyta</taxon>
        <taxon>Magnoliopsida</taxon>
        <taxon>eudicotyledons</taxon>
        <taxon>Gunneridae</taxon>
        <taxon>Pentapetalae</taxon>
        <taxon>asterids</taxon>
        <taxon>campanulids</taxon>
        <taxon>Asterales</taxon>
        <taxon>Asteraceae</taxon>
        <taxon>Asteroideae</taxon>
        <taxon>Anthemideae</taxon>
        <taxon>Anthemidinae</taxon>
        <taxon>Tanacetum</taxon>
    </lineage>
</organism>
<protein>
    <submittedName>
        <fullName evidence="1">Uncharacterized protein</fullName>
    </submittedName>
</protein>